<keyword evidence="2" id="KW-1185">Reference proteome</keyword>
<gene>
    <name evidence="1" type="ORF">K432DRAFT_297905</name>
</gene>
<name>A0A8E2EAR8_9PEZI</name>
<evidence type="ECO:0000313" key="1">
    <source>
        <dbReference type="EMBL" id="OCK80319.1"/>
    </source>
</evidence>
<dbReference type="AlphaFoldDB" id="A0A8E2EAR8"/>
<evidence type="ECO:0000313" key="2">
    <source>
        <dbReference type="Proteomes" id="UP000250266"/>
    </source>
</evidence>
<dbReference type="EMBL" id="KV744965">
    <property type="protein sequence ID" value="OCK80319.1"/>
    <property type="molecule type" value="Genomic_DNA"/>
</dbReference>
<reference evidence="1 2" key="1">
    <citation type="journal article" date="2016" name="Nat. Commun.">
        <title>Ectomycorrhizal ecology is imprinted in the genome of the dominant symbiotic fungus Cenococcum geophilum.</title>
        <authorList>
            <consortium name="DOE Joint Genome Institute"/>
            <person name="Peter M."/>
            <person name="Kohler A."/>
            <person name="Ohm R.A."/>
            <person name="Kuo A."/>
            <person name="Krutzmann J."/>
            <person name="Morin E."/>
            <person name="Arend M."/>
            <person name="Barry K.W."/>
            <person name="Binder M."/>
            <person name="Choi C."/>
            <person name="Clum A."/>
            <person name="Copeland A."/>
            <person name="Grisel N."/>
            <person name="Haridas S."/>
            <person name="Kipfer T."/>
            <person name="LaButti K."/>
            <person name="Lindquist E."/>
            <person name="Lipzen A."/>
            <person name="Maire R."/>
            <person name="Meier B."/>
            <person name="Mihaltcheva S."/>
            <person name="Molinier V."/>
            <person name="Murat C."/>
            <person name="Poggeler S."/>
            <person name="Quandt C.A."/>
            <person name="Sperisen C."/>
            <person name="Tritt A."/>
            <person name="Tisserant E."/>
            <person name="Crous P.W."/>
            <person name="Henrissat B."/>
            <person name="Nehls U."/>
            <person name="Egli S."/>
            <person name="Spatafora J.W."/>
            <person name="Grigoriev I.V."/>
            <person name="Martin F.M."/>
        </authorList>
    </citation>
    <scope>NUCLEOTIDE SEQUENCE [LARGE SCALE GENOMIC DNA]</scope>
    <source>
        <strain evidence="1 2">CBS 459.81</strain>
    </source>
</reference>
<dbReference type="Proteomes" id="UP000250266">
    <property type="component" value="Unassembled WGS sequence"/>
</dbReference>
<dbReference type="OrthoDB" id="4202165at2759"/>
<protein>
    <submittedName>
        <fullName evidence="1">Uncharacterized protein</fullName>
    </submittedName>
</protein>
<organism evidence="1 2">
    <name type="scientific">Lepidopterella palustris CBS 459.81</name>
    <dbReference type="NCBI Taxonomy" id="1314670"/>
    <lineage>
        <taxon>Eukaryota</taxon>
        <taxon>Fungi</taxon>
        <taxon>Dikarya</taxon>
        <taxon>Ascomycota</taxon>
        <taxon>Pezizomycotina</taxon>
        <taxon>Dothideomycetes</taxon>
        <taxon>Pleosporomycetidae</taxon>
        <taxon>Mytilinidiales</taxon>
        <taxon>Argynnaceae</taxon>
        <taxon>Lepidopterella</taxon>
    </lineage>
</organism>
<proteinExistence type="predicted"/>
<sequence>MGNLKERVATLLGRLETSRIILVEWETSIQIRLGYPLVSNGSLFFLVPDDQLQRACDLAAELGLYPADENTLRPAYTSEFSNLADRYLIDDSARYPPNEGPPQRRLVLLPMSWAGITRDELVPISDEDNSHPILPCTVWTVPLPAACTAFVYIAARERRGSLLRSSLIEGLSSVISYNLFDVSYEGDYMEFPLNDEPLLYKKISEIENTMAEINCWVFMNGKE</sequence>
<accession>A0A8E2EAR8</accession>